<dbReference type="InterPro" id="IPR050810">
    <property type="entry name" value="Bact_Secretion_Sys_Channel"/>
</dbReference>
<dbReference type="AlphaFoldDB" id="A0A7V3ZWC9"/>
<proteinExistence type="inferred from homology"/>
<reference evidence="4" key="1">
    <citation type="journal article" date="2020" name="mSystems">
        <title>Genome- and Community-Level Interaction Insights into Carbon Utilization and Element Cycling Functions of Hydrothermarchaeota in Hydrothermal Sediment.</title>
        <authorList>
            <person name="Zhou Z."/>
            <person name="Liu Y."/>
            <person name="Xu W."/>
            <person name="Pan J."/>
            <person name="Luo Z.H."/>
            <person name="Li M."/>
        </authorList>
    </citation>
    <scope>NUCLEOTIDE SEQUENCE [LARGE SCALE GENOMIC DNA]</scope>
    <source>
        <strain evidence="4">SpSt-69</strain>
    </source>
</reference>
<dbReference type="PANTHER" id="PTHR30332:SF17">
    <property type="entry name" value="TYPE IV PILIATION SYSTEM PROTEIN DR_0774-RELATED"/>
    <property type="match status" value="1"/>
</dbReference>
<evidence type="ECO:0000256" key="2">
    <source>
        <dbReference type="SAM" id="SignalP"/>
    </source>
</evidence>
<dbReference type="PANTHER" id="PTHR30332">
    <property type="entry name" value="PROBABLE GENERAL SECRETION PATHWAY PROTEIN D"/>
    <property type="match status" value="1"/>
</dbReference>
<evidence type="ECO:0000259" key="3">
    <source>
        <dbReference type="Pfam" id="PF00263"/>
    </source>
</evidence>
<keyword evidence="2" id="KW-0732">Signal</keyword>
<feature type="signal peptide" evidence="2">
    <location>
        <begin position="1"/>
        <end position="19"/>
    </location>
</feature>
<dbReference type="EMBL" id="DTDJ01000006">
    <property type="protein sequence ID" value="HGL16804.1"/>
    <property type="molecule type" value="Genomic_DNA"/>
</dbReference>
<accession>A0A7V3ZWC9</accession>
<comment type="similarity">
    <text evidence="1">Belongs to the bacterial secretin family.</text>
</comment>
<protein>
    <recommendedName>
        <fullName evidence="3">Type II/III secretion system secretin-like domain-containing protein</fullName>
    </recommendedName>
</protein>
<feature type="chain" id="PRO_5030852794" description="Type II/III secretion system secretin-like domain-containing protein" evidence="2">
    <location>
        <begin position="20"/>
        <end position="449"/>
    </location>
</feature>
<dbReference type="GO" id="GO:0009306">
    <property type="term" value="P:protein secretion"/>
    <property type="evidence" value="ECO:0007669"/>
    <property type="project" value="InterPro"/>
</dbReference>
<feature type="domain" description="Type II/III secretion system secretin-like" evidence="3">
    <location>
        <begin position="278"/>
        <end position="448"/>
    </location>
</feature>
<dbReference type="GO" id="GO:0015627">
    <property type="term" value="C:type II protein secretion system complex"/>
    <property type="evidence" value="ECO:0007669"/>
    <property type="project" value="TreeGrafter"/>
</dbReference>
<dbReference type="InterPro" id="IPR001775">
    <property type="entry name" value="GspD/PilQ"/>
</dbReference>
<dbReference type="InterPro" id="IPR004846">
    <property type="entry name" value="T2SS/T3SS_dom"/>
</dbReference>
<dbReference type="PRINTS" id="PR00811">
    <property type="entry name" value="BCTERIALGSPD"/>
</dbReference>
<dbReference type="Pfam" id="PF00263">
    <property type="entry name" value="Secretin"/>
    <property type="match status" value="1"/>
</dbReference>
<sequence length="449" mass="49558">MNRFILFLGLLISSSFVFTEEPSIPKIEIDHMKASLLKKISIQGKSIPISSIMELVSEETGFGYYLDAGLSNLVITDLNFRDATIKELLDFLETNYDLVYRIEGNKIFLKNYDTWTFEISFPARSNKSSITIGGSVIPTGELTGGAQIRSEFSGGQSDLYTAIESDVKALLSPAGKFSLNRNSGTLLVSDSASALKRVKHYIDKVRESKDRKVRIEVKIVEVSLDNTNSYGIDWSFVKNFSANSTSFSLKLDQSTALTQQVFSIDLKGGGFTTLLNFLSTYGKVNLLSQPSILLMNGESALLSVGRLLTYWELTAQAAGAQVGTPVVYPVQKNILKGLLFSVTPFISSDSSVTMEITPVLADVSKWETYQWQGQILEAPSVDIREAHTMLKVRSGETIILGGLISNKENKVERGIPILSKIPVIGSIFKKEEKVAERTELVIFITPQIE</sequence>
<evidence type="ECO:0000313" key="4">
    <source>
        <dbReference type="EMBL" id="HGL16804.1"/>
    </source>
</evidence>
<name>A0A7V3ZWC9_UNCW3</name>
<evidence type="ECO:0000256" key="1">
    <source>
        <dbReference type="RuleBase" id="RU004003"/>
    </source>
</evidence>
<organism evidence="4">
    <name type="scientific">candidate division WOR-3 bacterium</name>
    <dbReference type="NCBI Taxonomy" id="2052148"/>
    <lineage>
        <taxon>Bacteria</taxon>
        <taxon>Bacteria division WOR-3</taxon>
    </lineage>
</organism>
<gene>
    <name evidence="4" type="ORF">ENU66_00450</name>
</gene>
<comment type="caution">
    <text evidence="4">The sequence shown here is derived from an EMBL/GenBank/DDBJ whole genome shotgun (WGS) entry which is preliminary data.</text>
</comment>